<comment type="caution">
    <text evidence="1">The sequence shown here is derived from an EMBL/GenBank/DDBJ whole genome shotgun (WGS) entry which is preliminary data.</text>
</comment>
<proteinExistence type="predicted"/>
<dbReference type="Proteomes" id="UP000724874">
    <property type="component" value="Unassembled WGS sequence"/>
</dbReference>
<protein>
    <submittedName>
        <fullName evidence="1">Uncharacterized protein</fullName>
    </submittedName>
</protein>
<dbReference type="AlphaFoldDB" id="A0A9P5NHM2"/>
<feature type="non-terminal residue" evidence="1">
    <location>
        <position position="124"/>
    </location>
</feature>
<name>A0A9P5NHM2_GYMJU</name>
<reference evidence="1" key="1">
    <citation type="submission" date="2020-11" db="EMBL/GenBank/DDBJ databases">
        <authorList>
            <consortium name="DOE Joint Genome Institute"/>
            <person name="Ahrendt S."/>
            <person name="Riley R."/>
            <person name="Andreopoulos W."/>
            <person name="LaButti K."/>
            <person name="Pangilinan J."/>
            <person name="Ruiz-duenas F.J."/>
            <person name="Barrasa J.M."/>
            <person name="Sanchez-Garcia M."/>
            <person name="Camarero S."/>
            <person name="Miyauchi S."/>
            <person name="Serrano A."/>
            <person name="Linde D."/>
            <person name="Babiker R."/>
            <person name="Drula E."/>
            <person name="Ayuso-Fernandez I."/>
            <person name="Pacheco R."/>
            <person name="Padilla G."/>
            <person name="Ferreira P."/>
            <person name="Barriuso J."/>
            <person name="Kellner H."/>
            <person name="Castanera R."/>
            <person name="Alfaro M."/>
            <person name="Ramirez L."/>
            <person name="Pisabarro A.G."/>
            <person name="Kuo A."/>
            <person name="Tritt A."/>
            <person name="Lipzen A."/>
            <person name="He G."/>
            <person name="Yan M."/>
            <person name="Ng V."/>
            <person name="Cullen D."/>
            <person name="Martin F."/>
            <person name="Rosso M.-N."/>
            <person name="Henrissat B."/>
            <person name="Hibbett D."/>
            <person name="Martinez A.T."/>
            <person name="Grigoriev I.V."/>
        </authorList>
    </citation>
    <scope>NUCLEOTIDE SEQUENCE</scope>
    <source>
        <strain evidence="1">AH 44721</strain>
    </source>
</reference>
<dbReference type="OrthoDB" id="2972306at2759"/>
<dbReference type="EMBL" id="JADNYJ010000082">
    <property type="protein sequence ID" value="KAF8888913.1"/>
    <property type="molecule type" value="Genomic_DNA"/>
</dbReference>
<organism evidence="1 2">
    <name type="scientific">Gymnopilus junonius</name>
    <name type="common">Spectacular rustgill mushroom</name>
    <name type="synonym">Gymnopilus spectabilis subsp. junonius</name>
    <dbReference type="NCBI Taxonomy" id="109634"/>
    <lineage>
        <taxon>Eukaryota</taxon>
        <taxon>Fungi</taxon>
        <taxon>Dikarya</taxon>
        <taxon>Basidiomycota</taxon>
        <taxon>Agaricomycotina</taxon>
        <taxon>Agaricomycetes</taxon>
        <taxon>Agaricomycetidae</taxon>
        <taxon>Agaricales</taxon>
        <taxon>Agaricineae</taxon>
        <taxon>Hymenogastraceae</taxon>
        <taxon>Gymnopilus</taxon>
    </lineage>
</organism>
<evidence type="ECO:0000313" key="2">
    <source>
        <dbReference type="Proteomes" id="UP000724874"/>
    </source>
</evidence>
<evidence type="ECO:0000313" key="1">
    <source>
        <dbReference type="EMBL" id="KAF8888913.1"/>
    </source>
</evidence>
<keyword evidence="2" id="KW-1185">Reference proteome</keyword>
<accession>A0A9P5NHM2</accession>
<gene>
    <name evidence="1" type="ORF">CPB84DRAFT_1785949</name>
</gene>
<sequence>WGFQESYLNYSTRSGHGANVEGLNPVTSVFAANPHRPSPTRTCYESARAHWFIFIPSPAIPNIGKVIQVVGNTDRNARLYEEASDSISSDCLGETVMRSYHRSEIPFGRSQFRNSSTVKSGIES</sequence>